<feature type="compositionally biased region" description="Basic residues" evidence="10">
    <location>
        <begin position="11"/>
        <end position="21"/>
    </location>
</feature>
<evidence type="ECO:0000256" key="7">
    <source>
        <dbReference type="ARBA" id="ARBA00022840"/>
    </source>
</evidence>
<evidence type="ECO:0000259" key="13">
    <source>
        <dbReference type="Pfam" id="PF25467"/>
    </source>
</evidence>
<feature type="domain" description="NOL9 N-terminal" evidence="12">
    <location>
        <begin position="108"/>
        <end position="214"/>
    </location>
</feature>
<name>A0A669R6E3_PHACC</name>
<dbReference type="GO" id="GO:0005524">
    <property type="term" value="F:ATP binding"/>
    <property type="evidence" value="ECO:0007669"/>
    <property type="project" value="UniProtKB-KW"/>
</dbReference>
<dbReference type="InterPro" id="IPR057573">
    <property type="entry name" value="NOL9_N"/>
</dbReference>
<feature type="domain" description="Clp1 P-loop" evidence="11">
    <location>
        <begin position="298"/>
        <end position="431"/>
    </location>
</feature>
<dbReference type="Pfam" id="PF16575">
    <property type="entry name" value="CLP1_P"/>
    <property type="match status" value="1"/>
</dbReference>
<dbReference type="PANTHER" id="PTHR12755">
    <property type="entry name" value="CLEAVAGE/POLYADENYLATION FACTOR IA SUBUNIT CLP1P"/>
    <property type="match status" value="1"/>
</dbReference>
<evidence type="ECO:0000256" key="3">
    <source>
        <dbReference type="ARBA" id="ARBA00022552"/>
    </source>
</evidence>
<evidence type="ECO:0000259" key="12">
    <source>
        <dbReference type="Pfam" id="PF24419"/>
    </source>
</evidence>
<protein>
    <recommendedName>
        <fullName evidence="9">Polynucleotide 5'-hydroxyl-kinase NOL9</fullName>
    </recommendedName>
</protein>
<feature type="domain" description="NOL9 C-terminal" evidence="13">
    <location>
        <begin position="530"/>
        <end position="631"/>
    </location>
</feature>
<comment type="subcellular location">
    <subcellularLocation>
        <location evidence="1">Nucleus</location>
        <location evidence="1">Nucleolus</location>
    </subcellularLocation>
</comment>
<comment type="similarity">
    <text evidence="2">Belongs to the Clp1 family. NOL9/GRC3 subfamily.</text>
</comment>
<reference evidence="14" key="2">
    <citation type="submission" date="2025-09" db="UniProtKB">
        <authorList>
            <consortium name="Ensembl"/>
        </authorList>
    </citation>
    <scope>IDENTIFICATION</scope>
</reference>
<keyword evidence="5" id="KW-0547">Nucleotide-binding</keyword>
<keyword evidence="3" id="KW-0698">rRNA processing</keyword>
<dbReference type="AlphaFoldDB" id="A0A669R6E3"/>
<dbReference type="GO" id="GO:0000448">
    <property type="term" value="P:cleavage in ITS2 between 5.8S rRNA and LSU-rRNA of tricistronic rRNA transcript (SSU-rRNA, 5.8S rRNA, LSU-rRNA)"/>
    <property type="evidence" value="ECO:0007669"/>
    <property type="project" value="TreeGrafter"/>
</dbReference>
<keyword evidence="15" id="KW-1185">Reference proteome</keyword>
<dbReference type="InterPro" id="IPR057570">
    <property type="entry name" value="NOL9_C"/>
</dbReference>
<dbReference type="InterPro" id="IPR027417">
    <property type="entry name" value="P-loop_NTPase"/>
</dbReference>
<feature type="region of interest" description="Disordered" evidence="10">
    <location>
        <begin position="1"/>
        <end position="96"/>
    </location>
</feature>
<dbReference type="Pfam" id="PF25467">
    <property type="entry name" value="NOL9_C"/>
    <property type="match status" value="1"/>
</dbReference>
<evidence type="ECO:0000256" key="9">
    <source>
        <dbReference type="ARBA" id="ARBA00071212"/>
    </source>
</evidence>
<accession>A0A669R6E3</accession>
<dbReference type="Proteomes" id="UP000472261">
    <property type="component" value="Unplaced"/>
</dbReference>
<feature type="region of interest" description="Disordered" evidence="10">
    <location>
        <begin position="218"/>
        <end position="239"/>
    </location>
</feature>
<proteinExistence type="inferred from homology"/>
<evidence type="ECO:0000256" key="6">
    <source>
        <dbReference type="ARBA" id="ARBA00022777"/>
    </source>
</evidence>
<dbReference type="OMA" id="FEGEMPY"/>
<evidence type="ECO:0000256" key="1">
    <source>
        <dbReference type="ARBA" id="ARBA00004604"/>
    </source>
</evidence>
<keyword evidence="4" id="KW-0808">Transferase</keyword>
<sequence>GAGRGGARLSRERRRRGRHAGAARPSPPGSEPRRCRGGPRRGRVAGVRRLLRAGRRGAAGRGGARGRRGGGGRGRAAPGPAAGAPTRPAPDPRPLPRRLRLTWRVPAVPQALTFSGKCRLTCLYGAVRVLGFAVGPHQPPLPLLSPPTHCALSLEALPAARAPYADPRQLRAARLKLMARFSPECAVVLLEHLDTAATRFLLSLPPLCRLFEPQVSRAPPGAAGSPTPRRPDGDEDEPDVTAEAAVLAAVLAAVGIVPCGPERGLLLSDSTLSALQELVRVCCGECRAGCVPVIMVCGPKSIGKSTFNRYLINLLLNHLPSVEYMECDIGQTEFTPPGCVSLSNVTEPFLGPPFTHQRTPRKMVYYGQTSCEQDTERYVDVVKYVFSSYRKEVPLVINTMGWLLLVFSDSGLLLLTDLIRLLSPTHVVQMDVYDWKAMAPLTPENVHLAPGLYTKGKQQAKGKQMDLSAAESWKCSEGEEDASAPEYKLGPYPTPSNYLHSSILRDMSILGYLGQLQPPDVASVLPLHSLVPYQVPFNAVALRVIHTDVAPTNIMYAVNASWVGLCRIPDEIRCQTAGPVLLTQTPICDCLGFGIVRGVDMEKHLYHILTPVPPENLRVVNCLLLGNIAIPNCIFVSQEGIEGEIPYVTSEYNYSILGSGKLRKKKHFKKRECTFQCDYT</sequence>
<evidence type="ECO:0000313" key="14">
    <source>
        <dbReference type="Ensembl" id="ENSPCLP00000023796.1"/>
    </source>
</evidence>
<dbReference type="Ensembl" id="ENSPCLT00000033054.1">
    <property type="protein sequence ID" value="ENSPCLP00000023796.1"/>
    <property type="gene ID" value="ENSPCLG00000020996.1"/>
</dbReference>
<keyword evidence="8" id="KW-0539">Nucleus</keyword>
<dbReference type="GO" id="GO:0005730">
    <property type="term" value="C:nucleolus"/>
    <property type="evidence" value="ECO:0007669"/>
    <property type="project" value="UniProtKB-SubCell"/>
</dbReference>
<reference evidence="14" key="1">
    <citation type="submission" date="2025-08" db="UniProtKB">
        <authorList>
            <consortium name="Ensembl"/>
        </authorList>
    </citation>
    <scope>IDENTIFICATION</scope>
</reference>
<evidence type="ECO:0000259" key="11">
    <source>
        <dbReference type="Pfam" id="PF16575"/>
    </source>
</evidence>
<keyword evidence="6" id="KW-0418">Kinase</keyword>
<dbReference type="PANTHER" id="PTHR12755:SF3">
    <property type="entry name" value="POLYNUCLEOTIDE 5'-HYDROXYL-KINASE NOL9"/>
    <property type="match status" value="1"/>
</dbReference>
<dbReference type="Pfam" id="PF24419">
    <property type="entry name" value="Cupin_NOL9"/>
    <property type="match status" value="1"/>
</dbReference>
<dbReference type="Gene3D" id="3.40.50.300">
    <property type="entry name" value="P-loop containing nucleotide triphosphate hydrolases"/>
    <property type="match status" value="1"/>
</dbReference>
<organism evidence="14 15">
    <name type="scientific">Phasianus colchicus</name>
    <name type="common">Common pheasant</name>
    <dbReference type="NCBI Taxonomy" id="9054"/>
    <lineage>
        <taxon>Eukaryota</taxon>
        <taxon>Metazoa</taxon>
        <taxon>Chordata</taxon>
        <taxon>Craniata</taxon>
        <taxon>Vertebrata</taxon>
        <taxon>Euteleostomi</taxon>
        <taxon>Archelosauria</taxon>
        <taxon>Archosauria</taxon>
        <taxon>Dinosauria</taxon>
        <taxon>Saurischia</taxon>
        <taxon>Theropoda</taxon>
        <taxon>Coelurosauria</taxon>
        <taxon>Aves</taxon>
        <taxon>Neognathae</taxon>
        <taxon>Galloanserae</taxon>
        <taxon>Galliformes</taxon>
        <taxon>Phasianidae</taxon>
        <taxon>Phasianinae</taxon>
        <taxon>Phasianus</taxon>
    </lineage>
</organism>
<keyword evidence="7" id="KW-0067">ATP-binding</keyword>
<evidence type="ECO:0000256" key="10">
    <source>
        <dbReference type="SAM" id="MobiDB-lite"/>
    </source>
</evidence>
<feature type="compositionally biased region" description="Low complexity" evidence="10">
    <location>
        <begin position="75"/>
        <end position="86"/>
    </location>
</feature>
<dbReference type="InterPro" id="IPR032319">
    <property type="entry name" value="CLP1_P"/>
</dbReference>
<dbReference type="InterPro" id="IPR045116">
    <property type="entry name" value="Clp1/Grc3"/>
</dbReference>
<evidence type="ECO:0000313" key="15">
    <source>
        <dbReference type="Proteomes" id="UP000472261"/>
    </source>
</evidence>
<evidence type="ECO:0000256" key="8">
    <source>
        <dbReference type="ARBA" id="ARBA00023242"/>
    </source>
</evidence>
<evidence type="ECO:0000256" key="4">
    <source>
        <dbReference type="ARBA" id="ARBA00022679"/>
    </source>
</evidence>
<evidence type="ECO:0000256" key="2">
    <source>
        <dbReference type="ARBA" id="ARBA00011003"/>
    </source>
</evidence>
<evidence type="ECO:0000256" key="5">
    <source>
        <dbReference type="ARBA" id="ARBA00022741"/>
    </source>
</evidence>
<dbReference type="GO" id="GO:0051731">
    <property type="term" value="F:polynucleotide 5'-hydroxyl-kinase activity"/>
    <property type="evidence" value="ECO:0007669"/>
    <property type="project" value="InterPro"/>
</dbReference>